<evidence type="ECO:0000313" key="1">
    <source>
        <dbReference type="EMBL" id="GAA3931754.1"/>
    </source>
</evidence>
<gene>
    <name evidence="1" type="ORF">GCM10022277_30730</name>
</gene>
<proteinExistence type="predicted"/>
<protein>
    <submittedName>
        <fullName evidence="1">Uncharacterized protein</fullName>
    </submittedName>
</protein>
<evidence type="ECO:0000313" key="2">
    <source>
        <dbReference type="Proteomes" id="UP001501565"/>
    </source>
</evidence>
<keyword evidence="2" id="KW-1185">Reference proteome</keyword>
<dbReference type="EMBL" id="BAABBN010000007">
    <property type="protein sequence ID" value="GAA3931754.1"/>
    <property type="molecule type" value="Genomic_DNA"/>
</dbReference>
<dbReference type="Proteomes" id="UP001501565">
    <property type="component" value="Unassembled WGS sequence"/>
</dbReference>
<name>A0ABP7MYQ5_9GAMM</name>
<accession>A0ABP7MYQ5</accession>
<organism evidence="1 2">
    <name type="scientific">Litoribacillus peritrichatus</name>
    <dbReference type="NCBI Taxonomy" id="718191"/>
    <lineage>
        <taxon>Bacteria</taxon>
        <taxon>Pseudomonadati</taxon>
        <taxon>Pseudomonadota</taxon>
        <taxon>Gammaproteobacteria</taxon>
        <taxon>Oceanospirillales</taxon>
        <taxon>Oceanospirillaceae</taxon>
        <taxon>Litoribacillus</taxon>
    </lineage>
</organism>
<reference evidence="2" key="1">
    <citation type="journal article" date="2019" name="Int. J. Syst. Evol. Microbiol.">
        <title>The Global Catalogue of Microorganisms (GCM) 10K type strain sequencing project: providing services to taxonomists for standard genome sequencing and annotation.</title>
        <authorList>
            <consortium name="The Broad Institute Genomics Platform"/>
            <consortium name="The Broad Institute Genome Sequencing Center for Infectious Disease"/>
            <person name="Wu L."/>
            <person name="Ma J."/>
        </authorList>
    </citation>
    <scope>NUCLEOTIDE SEQUENCE [LARGE SCALE GENOMIC DNA]</scope>
    <source>
        <strain evidence="2">JCM 17551</strain>
    </source>
</reference>
<sequence>MHGWMLFFERIYKKENGVEGGFSEKHRRYIRAENHESDLIGKLWDDYIQSGFDELLTVETWHATYHTHKHKNLELHRRQMIFDLSWVLKNQHPIKRSIYWDENFPKPCENVMTVVSDRINNSFNLLFGG</sequence>
<comment type="caution">
    <text evidence="1">The sequence shown here is derived from an EMBL/GenBank/DDBJ whole genome shotgun (WGS) entry which is preliminary data.</text>
</comment>